<reference evidence="1" key="1">
    <citation type="submission" date="2020-08" db="EMBL/GenBank/DDBJ databases">
        <title>Multicomponent nature underlies the extraordinary mechanical properties of spider dragline silk.</title>
        <authorList>
            <person name="Kono N."/>
            <person name="Nakamura H."/>
            <person name="Mori M."/>
            <person name="Yoshida Y."/>
            <person name="Ohtoshi R."/>
            <person name="Malay A.D."/>
            <person name="Moran D.A.P."/>
            <person name="Tomita M."/>
            <person name="Numata K."/>
            <person name="Arakawa K."/>
        </authorList>
    </citation>
    <scope>NUCLEOTIDE SEQUENCE</scope>
</reference>
<name>A0A8X6Y7A0_9ARAC</name>
<dbReference type="AlphaFoldDB" id="A0A8X6Y7A0"/>
<evidence type="ECO:0000313" key="2">
    <source>
        <dbReference type="Proteomes" id="UP000886998"/>
    </source>
</evidence>
<organism evidence="1 2">
    <name type="scientific">Trichonephila inaurata madagascariensis</name>
    <dbReference type="NCBI Taxonomy" id="2747483"/>
    <lineage>
        <taxon>Eukaryota</taxon>
        <taxon>Metazoa</taxon>
        <taxon>Ecdysozoa</taxon>
        <taxon>Arthropoda</taxon>
        <taxon>Chelicerata</taxon>
        <taxon>Arachnida</taxon>
        <taxon>Araneae</taxon>
        <taxon>Araneomorphae</taxon>
        <taxon>Entelegynae</taxon>
        <taxon>Araneoidea</taxon>
        <taxon>Nephilidae</taxon>
        <taxon>Trichonephila</taxon>
        <taxon>Trichonephila inaurata</taxon>
    </lineage>
</organism>
<protein>
    <submittedName>
        <fullName evidence="1">Uncharacterized protein</fullName>
    </submittedName>
</protein>
<accession>A0A8X6Y7A0</accession>
<dbReference type="EMBL" id="BMAV01016316">
    <property type="protein sequence ID" value="GFY67013.1"/>
    <property type="molecule type" value="Genomic_DNA"/>
</dbReference>
<dbReference type="OrthoDB" id="6443573at2759"/>
<gene>
    <name evidence="1" type="primary">NCL1_45731</name>
    <name evidence="1" type="ORF">TNIN_250721</name>
</gene>
<evidence type="ECO:0000313" key="1">
    <source>
        <dbReference type="EMBL" id="GFY67013.1"/>
    </source>
</evidence>
<proteinExistence type="predicted"/>
<keyword evidence="2" id="KW-1185">Reference proteome</keyword>
<dbReference type="Proteomes" id="UP000886998">
    <property type="component" value="Unassembled WGS sequence"/>
</dbReference>
<sequence length="358" mass="43427">MILDFWPTLEVIAYARLSQAILYTFNLEFLKRRFMLYLNVHPAYSKAIEEKVNRRIIPTVVRKKLVAVVTSLGWEMYHWFDCHGHFFQNNNLDLRNKLHWFSFGIIDRQQTARNFIQDVNLNIRERFHLALRYCLEEEVHSLWTNMSPDNRFQETNRLVRTGTIEMWYRTLHENVPIDWEEIEINGNRNCFGSYLGLRGYFAKLRGSKSRYLCFYFALKSRLVHHFDLCSCIYQLNAHDEFNAVLTRLSDLEISESFKIFLHWPFQNRFLDVVTNFQGHINGHIFYELVYFILFQKLEGWQDYPYEKLFEGIWNLFPNYEDHVKNDAALYACAEYVLDNFQNFDRRNYLRFMEDVIFY</sequence>
<comment type="caution">
    <text evidence="1">The sequence shown here is derived from an EMBL/GenBank/DDBJ whole genome shotgun (WGS) entry which is preliminary data.</text>
</comment>